<feature type="transmembrane region" description="Helical" evidence="1">
    <location>
        <begin position="107"/>
        <end position="130"/>
    </location>
</feature>
<evidence type="ECO:0000313" key="5">
    <source>
        <dbReference type="WormBase" id="SRAE_X000079200"/>
    </source>
</evidence>
<gene>
    <name evidence="2 4 5" type="ORF">SRAE_X000079200</name>
</gene>
<dbReference type="GeneID" id="36383847"/>
<accession>A0A090LTC2</accession>
<protein>
    <submittedName>
        <fullName evidence="4">MARVEL domain-containing protein</fullName>
    </submittedName>
</protein>
<evidence type="ECO:0000313" key="3">
    <source>
        <dbReference type="Proteomes" id="UP000035682"/>
    </source>
</evidence>
<reference evidence="2 3" key="1">
    <citation type="submission" date="2014-09" db="EMBL/GenBank/DDBJ databases">
        <authorList>
            <person name="Martin A.A."/>
        </authorList>
    </citation>
    <scope>NUCLEOTIDE SEQUENCE</scope>
    <source>
        <strain evidence="3">ED321</strain>
        <strain evidence="2">ED321 Heterogonic</strain>
    </source>
</reference>
<dbReference type="Proteomes" id="UP000035682">
    <property type="component" value="Unplaced"/>
</dbReference>
<dbReference type="WormBase" id="SRAE_X000079200">
    <property type="protein sequence ID" value="SRP06830"/>
    <property type="gene ID" value="WBGene00266353"/>
</dbReference>
<name>A0A090LTC2_STRRB</name>
<feature type="transmembrane region" description="Helical" evidence="1">
    <location>
        <begin position="75"/>
        <end position="101"/>
    </location>
</feature>
<proteinExistence type="predicted"/>
<dbReference type="AlphaFoldDB" id="A0A090LTC2"/>
<evidence type="ECO:0000313" key="4">
    <source>
        <dbReference type="WBParaSite" id="SRAE_X000079200.1"/>
    </source>
</evidence>
<sequence length="168" mass="19563">MDKKTTNNNYNKNENVCRESINIQDIRINQESTSNCKAAAAILTLIQFITSIIQVLDITLNLILKIHLFIHYEVLISMFVLWTLSMIWLIFTVVMFAGIIFNNDFLILSFLLFNIIFTLISFGLLILLLVEKSNIYSIIYILFIFVVLLLTTNYSWSFFNELCDENVI</sequence>
<dbReference type="WBParaSite" id="SRAE_X000079200.1">
    <property type="protein sequence ID" value="SRAE_X000079200.1"/>
    <property type="gene ID" value="WBGene00266353"/>
</dbReference>
<feature type="transmembrane region" description="Helical" evidence="1">
    <location>
        <begin position="137"/>
        <end position="156"/>
    </location>
</feature>
<keyword evidence="1" id="KW-1133">Transmembrane helix</keyword>
<dbReference type="RefSeq" id="XP_024510663.1">
    <property type="nucleotide sequence ID" value="XM_024645179.1"/>
</dbReference>
<dbReference type="CTD" id="36383847"/>
<evidence type="ECO:0000313" key="2">
    <source>
        <dbReference type="EMBL" id="CEF71467.1"/>
    </source>
</evidence>
<dbReference type="EMBL" id="LN609530">
    <property type="protein sequence ID" value="CEF71467.1"/>
    <property type="molecule type" value="Genomic_DNA"/>
</dbReference>
<keyword evidence="1" id="KW-0472">Membrane</keyword>
<keyword evidence="3" id="KW-1185">Reference proteome</keyword>
<evidence type="ECO:0000256" key="1">
    <source>
        <dbReference type="SAM" id="Phobius"/>
    </source>
</evidence>
<feature type="transmembrane region" description="Helical" evidence="1">
    <location>
        <begin position="38"/>
        <end position="63"/>
    </location>
</feature>
<keyword evidence="1" id="KW-0812">Transmembrane</keyword>
<reference evidence="4" key="2">
    <citation type="submission" date="2020-12" db="UniProtKB">
        <authorList>
            <consortium name="WormBaseParasite"/>
        </authorList>
    </citation>
    <scope>IDENTIFICATION</scope>
</reference>
<organism evidence="2">
    <name type="scientific">Strongyloides ratti</name>
    <name type="common">Parasitic roundworm</name>
    <dbReference type="NCBI Taxonomy" id="34506"/>
    <lineage>
        <taxon>Eukaryota</taxon>
        <taxon>Metazoa</taxon>
        <taxon>Ecdysozoa</taxon>
        <taxon>Nematoda</taxon>
        <taxon>Chromadorea</taxon>
        <taxon>Rhabditida</taxon>
        <taxon>Tylenchina</taxon>
        <taxon>Panagrolaimomorpha</taxon>
        <taxon>Strongyloidoidea</taxon>
        <taxon>Strongyloididae</taxon>
        <taxon>Strongyloides</taxon>
    </lineage>
</organism>